<sequence>MLCYNIINSKAKLSPFVLNPEIDLGEEEKRSVTDLLVDQEQLLAGKAFWQTLNDPFPAWEEL</sequence>
<organism evidence="1 2">
    <name type="scientific">Marinobacter salarius</name>
    <dbReference type="NCBI Taxonomy" id="1420917"/>
    <lineage>
        <taxon>Bacteria</taxon>
        <taxon>Pseudomonadati</taxon>
        <taxon>Pseudomonadota</taxon>
        <taxon>Gammaproteobacteria</taxon>
        <taxon>Pseudomonadales</taxon>
        <taxon>Marinobacteraceae</taxon>
        <taxon>Marinobacter</taxon>
    </lineage>
</organism>
<name>A0ABY1FKV6_9GAMM</name>
<comment type="caution">
    <text evidence="1">The sequence shown here is derived from an EMBL/GenBank/DDBJ whole genome shotgun (WGS) entry which is preliminary data.</text>
</comment>
<accession>A0ABY1FKV6</accession>
<gene>
    <name evidence="1" type="ORF">SAMN04487868_103183</name>
</gene>
<evidence type="ECO:0000313" key="2">
    <source>
        <dbReference type="Proteomes" id="UP000199211"/>
    </source>
</evidence>
<proteinExistence type="predicted"/>
<dbReference type="Proteomes" id="UP000199211">
    <property type="component" value="Unassembled WGS sequence"/>
</dbReference>
<evidence type="ECO:0000313" key="1">
    <source>
        <dbReference type="EMBL" id="SFL52162.1"/>
    </source>
</evidence>
<protein>
    <submittedName>
        <fullName evidence="1">Uncharacterized protein</fullName>
    </submittedName>
</protein>
<keyword evidence="2" id="KW-1185">Reference proteome</keyword>
<reference evidence="1 2" key="1">
    <citation type="submission" date="2016-10" db="EMBL/GenBank/DDBJ databases">
        <authorList>
            <person name="Varghese N."/>
            <person name="Submissions S."/>
        </authorList>
    </citation>
    <scope>NUCLEOTIDE SEQUENCE [LARGE SCALE GENOMIC DNA]</scope>
    <source>
        <strain evidence="1 2">DSM 26291</strain>
    </source>
</reference>
<dbReference type="EMBL" id="FOTV01000003">
    <property type="protein sequence ID" value="SFL52162.1"/>
    <property type="molecule type" value="Genomic_DNA"/>
</dbReference>